<gene>
    <name evidence="2" type="ORF">c0_g4_i1</name>
    <name evidence="1" type="ORF">c0_g4_i2</name>
</gene>
<name>A0A0K8U9A3_BACLA</name>
<dbReference type="AlphaFoldDB" id="A0A0K8U9A3"/>
<evidence type="ECO:0000313" key="2">
    <source>
        <dbReference type="EMBL" id="JAI39785.1"/>
    </source>
</evidence>
<accession>A0A0K8U9A3</accession>
<sequence>NSLKTFKIGFFCVDAARWDAGLGKVAVHKKGGTLPLAAIFINLTYGQLNEYLVDCAHESRCRCLLKPQVSQHGLLQRPVSALQKGLVPPKRTPLAKATSRYFILYSSVTSIVFADRALKTTEWISRLLITLTELFYN</sequence>
<reference evidence="1" key="1">
    <citation type="submission" date="2015-06" db="EMBL/GenBank/DDBJ databases">
        <authorList>
            <person name="Hoefler B.C."/>
            <person name="Straight P.D."/>
        </authorList>
    </citation>
    <scope>NUCLEOTIDE SEQUENCE</scope>
</reference>
<organism evidence="1">
    <name type="scientific">Bactrocera latifrons</name>
    <name type="common">Malaysian fruit fly</name>
    <name type="synonym">Chaetodacus latifrons</name>
    <dbReference type="NCBI Taxonomy" id="174628"/>
    <lineage>
        <taxon>Eukaryota</taxon>
        <taxon>Metazoa</taxon>
        <taxon>Ecdysozoa</taxon>
        <taxon>Arthropoda</taxon>
        <taxon>Hexapoda</taxon>
        <taxon>Insecta</taxon>
        <taxon>Pterygota</taxon>
        <taxon>Neoptera</taxon>
        <taxon>Endopterygota</taxon>
        <taxon>Diptera</taxon>
        <taxon>Brachycera</taxon>
        <taxon>Muscomorpha</taxon>
        <taxon>Tephritoidea</taxon>
        <taxon>Tephritidae</taxon>
        <taxon>Bactrocera</taxon>
        <taxon>Bactrocera</taxon>
    </lineage>
</organism>
<feature type="non-terminal residue" evidence="1">
    <location>
        <position position="1"/>
    </location>
</feature>
<evidence type="ECO:0000313" key="1">
    <source>
        <dbReference type="EMBL" id="JAI23161.1"/>
    </source>
</evidence>
<dbReference type="EMBL" id="GDHF01029153">
    <property type="protein sequence ID" value="JAI23161.1"/>
    <property type="molecule type" value="Transcribed_RNA"/>
</dbReference>
<proteinExistence type="predicted"/>
<dbReference type="EMBL" id="GDHF01012529">
    <property type="protein sequence ID" value="JAI39785.1"/>
    <property type="molecule type" value="Transcribed_RNA"/>
</dbReference>
<protein>
    <submittedName>
        <fullName evidence="1">Uncharacterized protein</fullName>
    </submittedName>
</protein>